<keyword evidence="2" id="KW-1185">Reference proteome</keyword>
<evidence type="ECO:0000313" key="1">
    <source>
        <dbReference type="EMBL" id="BCS86337.1"/>
    </source>
</evidence>
<dbReference type="RefSeq" id="WP_207153899.1">
    <property type="nucleotide sequence ID" value="NZ_AP024484.1"/>
</dbReference>
<proteinExistence type="predicted"/>
<organism evidence="1 2">
    <name type="scientific">Prevotella herbatica</name>
    <dbReference type="NCBI Taxonomy" id="2801997"/>
    <lineage>
        <taxon>Bacteria</taxon>
        <taxon>Pseudomonadati</taxon>
        <taxon>Bacteroidota</taxon>
        <taxon>Bacteroidia</taxon>
        <taxon>Bacteroidales</taxon>
        <taxon>Prevotellaceae</taxon>
        <taxon>Prevotella</taxon>
    </lineage>
</organism>
<name>A0ABM7P0P1_9BACT</name>
<gene>
    <name evidence="1" type="ORF">prwr041_22300</name>
</gene>
<dbReference type="EMBL" id="AP024484">
    <property type="protein sequence ID" value="BCS86337.1"/>
    <property type="molecule type" value="Genomic_DNA"/>
</dbReference>
<evidence type="ECO:0000313" key="2">
    <source>
        <dbReference type="Proteomes" id="UP001319045"/>
    </source>
</evidence>
<reference evidence="1 2" key="1">
    <citation type="journal article" date="2022" name="Int. J. Syst. Evol. Microbiol.">
        <title>Prevotella herbatica sp. nov., a plant polysaccharide-decomposing anaerobic bacterium isolated from a methanogenic reactor.</title>
        <authorList>
            <person name="Uek A."/>
            <person name="Tonouchi A."/>
            <person name="Kaku N."/>
            <person name="Ueki K."/>
        </authorList>
    </citation>
    <scope>NUCLEOTIDE SEQUENCE [LARGE SCALE GENOMIC DNA]</scope>
    <source>
        <strain evidence="1 2">WR041</strain>
    </source>
</reference>
<sequence length="76" mass="8896">MRYEDAWMWQDQITSTVNALGYTIWDLKYDREADYFYLELNESLTDDNASDLCSQMSLFTDYKGIGSNGSCFTIYT</sequence>
<accession>A0ABM7P0P1</accession>
<dbReference type="Proteomes" id="UP001319045">
    <property type="component" value="Chromosome"/>
</dbReference>
<protein>
    <submittedName>
        <fullName evidence="1">Uncharacterized protein</fullName>
    </submittedName>
</protein>